<dbReference type="SUPFAM" id="SSF57825">
    <property type="entry name" value="Aspartate carbamoyltransferase, Regulatory-chain, C-terminal domain"/>
    <property type="match status" value="1"/>
</dbReference>
<feature type="domain" description="Aspartate carbamoyltransferase regulatory subunit C-terminal" evidence="9">
    <location>
        <begin position="101"/>
        <end position="143"/>
    </location>
</feature>
<name>A0A7C3YD84_9EURY</name>
<dbReference type="EMBL" id="DTPI01000004">
    <property type="protein sequence ID" value="HGE65598.1"/>
    <property type="molecule type" value="Genomic_DNA"/>
</dbReference>
<evidence type="ECO:0000256" key="3">
    <source>
        <dbReference type="ARBA" id="ARBA00021764"/>
    </source>
</evidence>
<evidence type="ECO:0000256" key="5">
    <source>
        <dbReference type="ARBA" id="ARBA00022833"/>
    </source>
</evidence>
<evidence type="ECO:0000313" key="10">
    <source>
        <dbReference type="EMBL" id="HGE65598.1"/>
    </source>
</evidence>
<dbReference type="InterPro" id="IPR036793">
    <property type="entry name" value="Asp_carbatrfase_reg_N_sf"/>
</dbReference>
<dbReference type="Pfam" id="PF02748">
    <property type="entry name" value="PyrI_C"/>
    <property type="match status" value="1"/>
</dbReference>
<dbReference type="EMBL" id="DTAK01000039">
    <property type="protein sequence ID" value="HGU59605.1"/>
    <property type="molecule type" value="Genomic_DNA"/>
</dbReference>
<dbReference type="InterPro" id="IPR036792">
    <property type="entry name" value="Asp_carbatrfase_reg_C_sf"/>
</dbReference>
<feature type="binding site" evidence="7">
    <location>
        <position position="107"/>
    </location>
    <ligand>
        <name>Zn(2+)</name>
        <dbReference type="ChEBI" id="CHEBI:29105"/>
    </ligand>
</feature>
<comment type="cofactor">
    <cofactor evidence="7">
        <name>Zn(2+)</name>
        <dbReference type="ChEBI" id="CHEBI:29105"/>
    </cofactor>
    <text evidence="7">Binds 1 zinc ion per subunit.</text>
</comment>
<evidence type="ECO:0000259" key="8">
    <source>
        <dbReference type="Pfam" id="PF01948"/>
    </source>
</evidence>
<feature type="binding site" evidence="7">
    <location>
        <position position="137"/>
    </location>
    <ligand>
        <name>Zn(2+)</name>
        <dbReference type="ChEBI" id="CHEBI:29105"/>
    </ligand>
</feature>
<dbReference type="Pfam" id="PF01948">
    <property type="entry name" value="PyrI"/>
    <property type="match status" value="1"/>
</dbReference>
<dbReference type="EMBL" id="DRUC01000047">
    <property type="protein sequence ID" value="HHF48166.1"/>
    <property type="molecule type" value="Genomic_DNA"/>
</dbReference>
<dbReference type="NCBIfam" id="TIGR00240">
    <property type="entry name" value="ATCase_reg"/>
    <property type="match status" value="1"/>
</dbReference>
<feature type="domain" description="Aspartate carbamoyltransferase regulatory subunit N-terminal" evidence="8">
    <location>
        <begin position="4"/>
        <end position="96"/>
    </location>
</feature>
<accession>A0A7C3YD84</accession>
<dbReference type="SUPFAM" id="SSF54893">
    <property type="entry name" value="Aspartate carbamoyltransferase, Regulatory-chain, N-terminal domain"/>
    <property type="match status" value="1"/>
</dbReference>
<comment type="subunit">
    <text evidence="7">Contains catalytic and regulatory chains.</text>
</comment>
<proteinExistence type="inferred from homology"/>
<evidence type="ECO:0000256" key="2">
    <source>
        <dbReference type="ARBA" id="ARBA00010498"/>
    </source>
</evidence>
<comment type="function">
    <text evidence="1 7">Involved in allosteric regulation of aspartate carbamoyltransferase.</text>
</comment>
<feature type="binding site" evidence="7">
    <location>
        <position position="112"/>
    </location>
    <ligand>
        <name>Zn(2+)</name>
        <dbReference type="ChEBI" id="CHEBI:29105"/>
    </ligand>
</feature>
<dbReference type="GO" id="GO:0046872">
    <property type="term" value="F:metal ion binding"/>
    <property type="evidence" value="ECO:0007669"/>
    <property type="project" value="UniProtKB-KW"/>
</dbReference>
<gene>
    <name evidence="7" type="primary">pyrI</name>
    <name evidence="12" type="ORF">ENL48_02995</name>
    <name evidence="11" type="ORF">ENT89_05525</name>
    <name evidence="10" type="ORF">ENX77_00425</name>
</gene>
<keyword evidence="6 7" id="KW-0665">Pyrimidine biosynthesis</keyword>
<dbReference type="PANTHER" id="PTHR35805">
    <property type="entry name" value="ASPARTATE CARBAMOYLTRANSFERASE REGULATORY CHAIN"/>
    <property type="match status" value="1"/>
</dbReference>
<keyword evidence="4 7" id="KW-0479">Metal-binding</keyword>
<dbReference type="PANTHER" id="PTHR35805:SF1">
    <property type="entry name" value="ASPARTATE CARBAMOYLTRANSFERASE REGULATORY CHAIN"/>
    <property type="match status" value="1"/>
</dbReference>
<evidence type="ECO:0000256" key="7">
    <source>
        <dbReference type="HAMAP-Rule" id="MF_00002"/>
    </source>
</evidence>
<dbReference type="Gene3D" id="3.30.70.140">
    <property type="entry name" value="Aspartate carbamoyltransferase regulatory subunit, N-terminal domain"/>
    <property type="match status" value="1"/>
</dbReference>
<dbReference type="InterPro" id="IPR020542">
    <property type="entry name" value="Asp_carbamoyltrfase_reg_C"/>
</dbReference>
<dbReference type="GO" id="GO:0009347">
    <property type="term" value="C:aspartate carbamoyltransferase complex"/>
    <property type="evidence" value="ECO:0007669"/>
    <property type="project" value="InterPro"/>
</dbReference>
<evidence type="ECO:0000313" key="11">
    <source>
        <dbReference type="EMBL" id="HGU59605.1"/>
    </source>
</evidence>
<keyword evidence="10" id="KW-0808">Transferase</keyword>
<evidence type="ECO:0000256" key="6">
    <source>
        <dbReference type="ARBA" id="ARBA00022975"/>
    </source>
</evidence>
<comment type="caution">
    <text evidence="10">The sequence shown here is derived from an EMBL/GenBank/DDBJ whole genome shotgun (WGS) entry which is preliminary data.</text>
</comment>
<keyword evidence="5 7" id="KW-0862">Zinc</keyword>
<dbReference type="HAMAP" id="MF_00002">
    <property type="entry name" value="Asp_carb_tr_reg"/>
    <property type="match status" value="1"/>
</dbReference>
<evidence type="ECO:0000259" key="9">
    <source>
        <dbReference type="Pfam" id="PF02748"/>
    </source>
</evidence>
<dbReference type="InterPro" id="IPR020545">
    <property type="entry name" value="Asp_carbamoyltransf_reg_N"/>
</dbReference>
<protein>
    <recommendedName>
        <fullName evidence="3 7">Aspartate carbamoyltransferase regulatory chain</fullName>
    </recommendedName>
</protein>
<organism evidence="10">
    <name type="scientific">Geoglobus ahangari</name>
    <dbReference type="NCBI Taxonomy" id="113653"/>
    <lineage>
        <taxon>Archaea</taxon>
        <taxon>Methanobacteriati</taxon>
        <taxon>Methanobacteriota</taxon>
        <taxon>Archaeoglobi</taxon>
        <taxon>Archaeoglobales</taxon>
        <taxon>Archaeoglobaceae</taxon>
        <taxon>Geoglobus</taxon>
    </lineage>
</organism>
<dbReference type="GO" id="GO:0016740">
    <property type="term" value="F:transferase activity"/>
    <property type="evidence" value="ECO:0007669"/>
    <property type="project" value="UniProtKB-KW"/>
</dbReference>
<evidence type="ECO:0000256" key="4">
    <source>
        <dbReference type="ARBA" id="ARBA00022723"/>
    </source>
</evidence>
<dbReference type="Gene3D" id="2.30.30.20">
    <property type="entry name" value="Aspartate carbamoyltransferase regulatory subunit, C-terminal domain"/>
    <property type="match status" value="1"/>
</dbReference>
<sequence length="149" mass="16765">MKVLTISKIKDGTVIDHIPAGKALEVLKILGIKSGSRERVSMAMNVESKKMGKKDIVKVEGKYIGDDELNRIALIAPNATINIIKDYEILRKFKVEIPKFVEGILRCPNRNCISNDKREPVTPKFEIKEGTARCVYCGGKIYEIEKFLV</sequence>
<evidence type="ECO:0000256" key="1">
    <source>
        <dbReference type="ARBA" id="ARBA00002565"/>
    </source>
</evidence>
<evidence type="ECO:0000313" key="12">
    <source>
        <dbReference type="EMBL" id="HHF48166.1"/>
    </source>
</evidence>
<reference evidence="10" key="1">
    <citation type="journal article" date="2020" name="mSystems">
        <title>Genome- and Community-Level Interaction Insights into Carbon Utilization and Element Cycling Functions of Hydrothermarchaeota in Hydrothermal Sediment.</title>
        <authorList>
            <person name="Zhou Z."/>
            <person name="Liu Y."/>
            <person name="Xu W."/>
            <person name="Pan J."/>
            <person name="Luo Z.H."/>
            <person name="Li M."/>
        </authorList>
    </citation>
    <scope>NUCLEOTIDE SEQUENCE [LARGE SCALE GENOMIC DNA]</scope>
    <source>
        <strain evidence="12">SpSt-10</strain>
        <strain evidence="11">SpSt-62</strain>
        <strain evidence="10">SpSt-97</strain>
    </source>
</reference>
<dbReference type="GO" id="GO:0006207">
    <property type="term" value="P:'de novo' pyrimidine nucleobase biosynthetic process"/>
    <property type="evidence" value="ECO:0007669"/>
    <property type="project" value="InterPro"/>
</dbReference>
<dbReference type="GO" id="GO:0006221">
    <property type="term" value="P:pyrimidine nucleotide biosynthetic process"/>
    <property type="evidence" value="ECO:0007669"/>
    <property type="project" value="UniProtKB-UniRule"/>
</dbReference>
<comment type="similarity">
    <text evidence="2 7">Belongs to the PyrI family.</text>
</comment>
<feature type="binding site" evidence="7">
    <location>
        <position position="134"/>
    </location>
    <ligand>
        <name>Zn(2+)</name>
        <dbReference type="ChEBI" id="CHEBI:29105"/>
    </ligand>
</feature>
<dbReference type="AlphaFoldDB" id="A0A7C3YD84"/>
<dbReference type="InterPro" id="IPR002801">
    <property type="entry name" value="Asp_carbamoylTrfase_reg"/>
</dbReference>